<proteinExistence type="predicted"/>
<dbReference type="OrthoDB" id="9786032at2"/>
<reference evidence="2 3" key="1">
    <citation type="submission" date="2017-10" db="EMBL/GenBank/DDBJ databases">
        <title>Draft genome of Chryseomicrobium casticus sp. nov.</title>
        <authorList>
            <person name="Chakraborty R."/>
            <person name="Saha T."/>
        </authorList>
    </citation>
    <scope>NUCLEOTIDE SEQUENCE [LARGE SCALE GENOMIC DNA]</scope>
    <source>
        <strain evidence="2 3">ET03</strain>
    </source>
</reference>
<evidence type="ECO:0000313" key="2">
    <source>
        <dbReference type="EMBL" id="PJK15997.1"/>
    </source>
</evidence>
<dbReference type="CDD" id="cd04301">
    <property type="entry name" value="NAT_SF"/>
    <property type="match status" value="1"/>
</dbReference>
<name>A0A2M9EXQ0_9BACL</name>
<feature type="domain" description="N-acetyltransferase" evidence="1">
    <location>
        <begin position="2"/>
        <end position="157"/>
    </location>
</feature>
<dbReference type="Pfam" id="PF13599">
    <property type="entry name" value="Pentapeptide_4"/>
    <property type="match status" value="1"/>
</dbReference>
<evidence type="ECO:0000259" key="1">
    <source>
        <dbReference type="PROSITE" id="PS51186"/>
    </source>
</evidence>
<organism evidence="2 3">
    <name type="scientific">Chryseomicrobium excrementi</name>
    <dbReference type="NCBI Taxonomy" id="2041346"/>
    <lineage>
        <taxon>Bacteria</taxon>
        <taxon>Bacillati</taxon>
        <taxon>Bacillota</taxon>
        <taxon>Bacilli</taxon>
        <taxon>Bacillales</taxon>
        <taxon>Caryophanaceae</taxon>
        <taxon>Chryseomicrobium</taxon>
    </lineage>
</organism>
<dbReference type="Proteomes" id="UP000228680">
    <property type="component" value="Unassembled WGS sequence"/>
</dbReference>
<accession>A0A2M9EXQ0</accession>
<dbReference type="InterPro" id="IPR016181">
    <property type="entry name" value="Acyl_CoA_acyltransferase"/>
</dbReference>
<dbReference type="SUPFAM" id="SSF55729">
    <property type="entry name" value="Acyl-CoA N-acyltransferases (Nat)"/>
    <property type="match status" value="1"/>
</dbReference>
<keyword evidence="2" id="KW-0808">Transferase</keyword>
<dbReference type="Pfam" id="PF00583">
    <property type="entry name" value="Acetyltransf_1"/>
    <property type="match status" value="1"/>
</dbReference>
<comment type="caution">
    <text evidence="2">The sequence shown here is derived from an EMBL/GenBank/DDBJ whole genome shotgun (WGS) entry which is preliminary data.</text>
</comment>
<gene>
    <name evidence="2" type="ORF">CQS04_12245</name>
</gene>
<evidence type="ECO:0000313" key="3">
    <source>
        <dbReference type="Proteomes" id="UP000228680"/>
    </source>
</evidence>
<keyword evidence="3" id="KW-1185">Reference proteome</keyword>
<dbReference type="InterPro" id="IPR001646">
    <property type="entry name" value="5peptide_repeat"/>
</dbReference>
<dbReference type="RefSeq" id="WP_100354402.1">
    <property type="nucleotide sequence ID" value="NZ_PCGR01000004.1"/>
</dbReference>
<dbReference type="Gene3D" id="3.40.630.30">
    <property type="match status" value="1"/>
</dbReference>
<dbReference type="AlphaFoldDB" id="A0A2M9EXQ0"/>
<protein>
    <submittedName>
        <fullName evidence="2">GNAT family N-acetyltransferase</fullName>
    </submittedName>
</protein>
<dbReference type="Gene3D" id="2.160.20.80">
    <property type="entry name" value="E3 ubiquitin-protein ligase SopA"/>
    <property type="match status" value="1"/>
</dbReference>
<dbReference type="PROSITE" id="PS51186">
    <property type="entry name" value="GNAT"/>
    <property type="match status" value="1"/>
</dbReference>
<sequence length="299" mass="34389">MIAIQKATLKDADQLTKIMRATFDKEKETWIKDETVVDYNIQPPGYGSLEMTRYMIEDLEYYKILLDSKVIGGIILTLTGTSFGRVDRVFILPEYQGNQFGKKAMQWIEEAFPTVAIWELETSARQINNHAFYEKVGYHTTFQTDEEYHYLKRMPVSNDLRLNYSSEFPASKEFYQINQENVVFANSNLIGFQASNCNFYQSKFRNINYRESRFSDLNFAGSIFNLTSLGGVQFKDADLGYEATPISFERCDIQGTTMDNCNLRGLTIRNSDIEGMTIDGIAIDKLVKAYKEKLSLSKT</sequence>
<dbReference type="GO" id="GO:0016747">
    <property type="term" value="F:acyltransferase activity, transferring groups other than amino-acyl groups"/>
    <property type="evidence" value="ECO:0007669"/>
    <property type="project" value="InterPro"/>
</dbReference>
<dbReference type="EMBL" id="PCGR01000004">
    <property type="protein sequence ID" value="PJK15997.1"/>
    <property type="molecule type" value="Genomic_DNA"/>
</dbReference>
<dbReference type="SUPFAM" id="SSF141571">
    <property type="entry name" value="Pentapeptide repeat-like"/>
    <property type="match status" value="1"/>
</dbReference>
<dbReference type="InterPro" id="IPR000182">
    <property type="entry name" value="GNAT_dom"/>
</dbReference>